<dbReference type="RefSeq" id="WP_091758155.1">
    <property type="nucleotide sequence ID" value="NZ_FOHB01000003.1"/>
</dbReference>
<organism evidence="2 3">
    <name type="scientific">Pedococcus cremeus</name>
    <dbReference type="NCBI Taxonomy" id="587636"/>
    <lineage>
        <taxon>Bacteria</taxon>
        <taxon>Bacillati</taxon>
        <taxon>Actinomycetota</taxon>
        <taxon>Actinomycetes</taxon>
        <taxon>Micrococcales</taxon>
        <taxon>Intrasporangiaceae</taxon>
        <taxon>Pedococcus</taxon>
    </lineage>
</organism>
<dbReference type="Pfam" id="PF12728">
    <property type="entry name" value="HTH_17"/>
    <property type="match status" value="1"/>
</dbReference>
<accession>A0A1H9V4C8</accession>
<dbReference type="STRING" id="587636.SAMN05216199_2290"/>
<evidence type="ECO:0000259" key="1">
    <source>
        <dbReference type="Pfam" id="PF12728"/>
    </source>
</evidence>
<dbReference type="InterPro" id="IPR036388">
    <property type="entry name" value="WH-like_DNA-bd_sf"/>
</dbReference>
<name>A0A1H9V4C8_9MICO</name>
<evidence type="ECO:0000313" key="2">
    <source>
        <dbReference type="EMBL" id="SES16532.1"/>
    </source>
</evidence>
<proteinExistence type="predicted"/>
<keyword evidence="3" id="KW-1185">Reference proteome</keyword>
<sequence length="76" mass="8808">MTSKGRRETGRPAEVRTLPTFERLWTIHDVSAFLGVPVGTLYQWRHRELGPPAIRLGKHLRYDPTKVRAWVDEQVA</sequence>
<dbReference type="Proteomes" id="UP000199019">
    <property type="component" value="Unassembled WGS sequence"/>
</dbReference>
<feature type="domain" description="Helix-turn-helix" evidence="1">
    <location>
        <begin position="26"/>
        <end position="74"/>
    </location>
</feature>
<protein>
    <submittedName>
        <fullName evidence="2">Helix-turn-helix domain-containing protein</fullName>
    </submittedName>
</protein>
<evidence type="ECO:0000313" key="3">
    <source>
        <dbReference type="Proteomes" id="UP000199019"/>
    </source>
</evidence>
<gene>
    <name evidence="2" type="ORF">SAMN05216199_2290</name>
</gene>
<dbReference type="AlphaFoldDB" id="A0A1H9V4C8"/>
<dbReference type="EMBL" id="FOHB01000003">
    <property type="protein sequence ID" value="SES16532.1"/>
    <property type="molecule type" value="Genomic_DNA"/>
</dbReference>
<dbReference type="OrthoDB" id="4330189at2"/>
<reference evidence="3" key="1">
    <citation type="submission" date="2016-10" db="EMBL/GenBank/DDBJ databases">
        <authorList>
            <person name="Varghese N."/>
            <person name="Submissions S."/>
        </authorList>
    </citation>
    <scope>NUCLEOTIDE SEQUENCE [LARGE SCALE GENOMIC DNA]</scope>
    <source>
        <strain evidence="3">CGMCC 1.6963</strain>
    </source>
</reference>
<dbReference type="InterPro" id="IPR041657">
    <property type="entry name" value="HTH_17"/>
</dbReference>
<dbReference type="Gene3D" id="1.10.10.10">
    <property type="entry name" value="Winged helix-like DNA-binding domain superfamily/Winged helix DNA-binding domain"/>
    <property type="match status" value="1"/>
</dbReference>
<dbReference type="InterPro" id="IPR009061">
    <property type="entry name" value="DNA-bd_dom_put_sf"/>
</dbReference>
<dbReference type="SUPFAM" id="SSF46955">
    <property type="entry name" value="Putative DNA-binding domain"/>
    <property type="match status" value="1"/>
</dbReference>